<dbReference type="SUPFAM" id="SSF47807">
    <property type="entry name" value="5' to 3' exonuclease, C-terminal subdomain"/>
    <property type="match status" value="1"/>
</dbReference>
<feature type="compositionally biased region" description="Polar residues" evidence="20">
    <location>
        <begin position="562"/>
        <end position="571"/>
    </location>
</feature>
<keyword evidence="14 21" id="KW-1133">Transmembrane helix</keyword>
<keyword evidence="15 21" id="KW-0472">Membrane</keyword>
<keyword evidence="7 21" id="KW-0812">Transmembrane</keyword>
<evidence type="ECO:0000256" key="18">
    <source>
        <dbReference type="ARBA" id="ARBA00038112"/>
    </source>
</evidence>
<keyword evidence="6" id="KW-0050">Antiport</keyword>
<sequence length="977" mass="110317">MGVGGNFWDLLKPYARFEGVDFLRNKRVAVDLSFWIVQHDAAIRSKYPRARCPHLRITFFRTLALFTKLGAFPVFVVDGEPSPLKDQARMERFLRGSGLELSVLLKPPETVAGQAAPAAKRRNRVFSTWVQQCVELLEILGMPVLKAQSEAEALCAQLNYEGHVDACITSDSDAFLFGAKCVIKCLRSNSKEPFECYYLSDIEAGLGLKRKQMVAIALLVGNDHHLQGVPGFGAETALRFVKLFSDDDVLDRLSEVGRGIIPAFQEGIEASLEHDATSPYEGVATTRFPHCSQCGHPGSKRAHLKIACEYCLNSGSESCMMKSTGFKCYCSPCREDLLVKEQKKQENWQLKACQKIAAEHGFPNKEIIEMYLNASGRDDEGNCTPLLRWDKPRVENLVDFLAFHQHWEPSYIRQRILPMLSTIYLREMASTSEVGLLLHDQYEFHSIDRVKIRYGCPYYLVKWKKAIHSLDYVTQNISNEELESEQTESTITDEFVDSIDGPDVPTIIVDDGCWYLVTEENTELVQAAFPKAVEKFLQEKQLKETKSSPRKSSKSKADSESPKSSGVQLSITEFYRSTKPVARASQTKDKQKNLEVEDSNKSRKRPPNLDQEIPKSLPLSSAKLARLAFNSDRTSTVRYYSFVLAEVSQVKKAREVKRDWRNKEQMKKEELQGRSLFGISLTDRPKWQQFLICSSGFFFGYLVNGICEEYVYNRLQFSYGWYFTFVQGFVYLGLIYLQGFSSKHMVNPWKTYIKLSAVLMGSHGLTKGSLAFLNYPAQLMFKSTKVLPVMVMGAFIPGLRRKYPLHEYISAIFLVVGLIFFTLADAQTSPNFSFIGVVMVVGALVMDAFLGNLQEAIFTVNPETTQMEMLFCSTVVGLPMLIPPMILTGELFKAWKSCSEHLYVYAVLVFEAMATFVGQISVLSLIAIFGAATTAMVTTARKALLPEYKNNSYISLKPKQPLEEDELKEKEEKAALV</sequence>
<dbReference type="FunFam" id="1.10.150.20:FF:000030">
    <property type="entry name" value="Flap endonuclease GEN-like 1"/>
    <property type="match status" value="1"/>
</dbReference>
<dbReference type="STRING" id="906689.A0A2I0X653"/>
<evidence type="ECO:0000256" key="17">
    <source>
        <dbReference type="ARBA" id="ARBA00023242"/>
    </source>
</evidence>
<dbReference type="SUPFAM" id="SSF88723">
    <property type="entry name" value="PIN domain-like"/>
    <property type="match status" value="1"/>
</dbReference>
<evidence type="ECO:0000256" key="9">
    <source>
        <dbReference type="ARBA" id="ARBA00022723"/>
    </source>
</evidence>
<dbReference type="EMBL" id="KZ502113">
    <property type="protein sequence ID" value="PKU83395.1"/>
    <property type="molecule type" value="Genomic_DNA"/>
</dbReference>
<dbReference type="PANTHER" id="PTHR10778:SF8">
    <property type="entry name" value="ADENOSINE 3'-PHOSPHO 5'-PHOSPHOSULFATE TRANSPORTER 2"/>
    <property type="match status" value="1"/>
</dbReference>
<dbReference type="Pfam" id="PF00752">
    <property type="entry name" value="XPG_N"/>
    <property type="match status" value="1"/>
</dbReference>
<gene>
    <name evidence="24" type="primary">RAD</name>
    <name evidence="24" type="ORF">MA16_Dca016504</name>
</gene>
<evidence type="ECO:0000256" key="11">
    <source>
        <dbReference type="ARBA" id="ARBA00022763"/>
    </source>
</evidence>
<dbReference type="GO" id="GO:0000139">
    <property type="term" value="C:Golgi membrane"/>
    <property type="evidence" value="ECO:0007669"/>
    <property type="project" value="TreeGrafter"/>
</dbReference>
<dbReference type="AlphaFoldDB" id="A0A2I0X653"/>
<comment type="cofactor">
    <cofactor evidence="1">
        <name>Mg(2+)</name>
        <dbReference type="ChEBI" id="CHEBI:18420"/>
    </cofactor>
</comment>
<evidence type="ECO:0000256" key="15">
    <source>
        <dbReference type="ARBA" id="ARBA00023136"/>
    </source>
</evidence>
<feature type="transmembrane region" description="Helical" evidence="21">
    <location>
        <begin position="902"/>
        <end position="932"/>
    </location>
</feature>
<dbReference type="Proteomes" id="UP000233837">
    <property type="component" value="Unassembled WGS sequence"/>
</dbReference>
<dbReference type="SMART" id="SM00485">
    <property type="entry name" value="XPGN"/>
    <property type="match status" value="1"/>
</dbReference>
<evidence type="ECO:0000256" key="3">
    <source>
        <dbReference type="ARBA" id="ARBA00004141"/>
    </source>
</evidence>
<dbReference type="Gene3D" id="1.10.150.20">
    <property type="entry name" value="5' to 3' exonuclease, C-terminal subdomain"/>
    <property type="match status" value="1"/>
</dbReference>
<feature type="transmembrane region" description="Helical" evidence="21">
    <location>
        <begin position="865"/>
        <end position="882"/>
    </location>
</feature>
<organism evidence="24 25">
    <name type="scientific">Dendrobium catenatum</name>
    <dbReference type="NCBI Taxonomy" id="906689"/>
    <lineage>
        <taxon>Eukaryota</taxon>
        <taxon>Viridiplantae</taxon>
        <taxon>Streptophyta</taxon>
        <taxon>Embryophyta</taxon>
        <taxon>Tracheophyta</taxon>
        <taxon>Spermatophyta</taxon>
        <taxon>Magnoliopsida</taxon>
        <taxon>Liliopsida</taxon>
        <taxon>Asparagales</taxon>
        <taxon>Orchidaceae</taxon>
        <taxon>Epidendroideae</taxon>
        <taxon>Malaxideae</taxon>
        <taxon>Dendrobiinae</taxon>
        <taxon>Dendrobium</taxon>
    </lineage>
</organism>
<comment type="subcellular location">
    <subcellularLocation>
        <location evidence="3">Membrane</location>
        <topology evidence="3">Multi-pass membrane protein</topology>
    </subcellularLocation>
    <subcellularLocation>
        <location evidence="2">Nucleus</location>
    </subcellularLocation>
</comment>
<feature type="transmembrane region" description="Helical" evidence="21">
    <location>
        <begin position="808"/>
        <end position="826"/>
    </location>
</feature>
<keyword evidence="13" id="KW-0460">Magnesium</keyword>
<keyword evidence="9" id="KW-0479">Metal-binding</keyword>
<dbReference type="PANTHER" id="PTHR10778">
    <property type="entry name" value="SOLUTE CARRIER FAMILY 35 MEMBER B"/>
    <property type="match status" value="1"/>
</dbReference>
<evidence type="ECO:0000259" key="22">
    <source>
        <dbReference type="SMART" id="SM00484"/>
    </source>
</evidence>
<feature type="domain" description="XPG-I" evidence="22">
    <location>
        <begin position="138"/>
        <end position="208"/>
    </location>
</feature>
<dbReference type="InterPro" id="IPR036279">
    <property type="entry name" value="5-3_exonuclease_C_sf"/>
</dbReference>
<evidence type="ECO:0000259" key="23">
    <source>
        <dbReference type="SMART" id="SM00485"/>
    </source>
</evidence>
<feature type="transmembrane region" description="Helical" evidence="21">
    <location>
        <begin position="752"/>
        <end position="773"/>
    </location>
</feature>
<dbReference type="Pfam" id="PF08449">
    <property type="entry name" value="UAA"/>
    <property type="match status" value="1"/>
</dbReference>
<dbReference type="CDD" id="cd09869">
    <property type="entry name" value="PIN_GEN1"/>
    <property type="match status" value="1"/>
</dbReference>
<evidence type="ECO:0000313" key="24">
    <source>
        <dbReference type="EMBL" id="PKU83395.1"/>
    </source>
</evidence>
<evidence type="ECO:0000256" key="21">
    <source>
        <dbReference type="SAM" id="Phobius"/>
    </source>
</evidence>
<dbReference type="GO" id="GO:0046872">
    <property type="term" value="F:metal ion binding"/>
    <property type="evidence" value="ECO:0007669"/>
    <property type="project" value="UniProtKB-KW"/>
</dbReference>
<dbReference type="InterPro" id="IPR029060">
    <property type="entry name" value="PIN-like_dom_sf"/>
</dbReference>
<feature type="region of interest" description="Disordered" evidence="20">
    <location>
        <begin position="540"/>
        <end position="615"/>
    </location>
</feature>
<evidence type="ECO:0000256" key="8">
    <source>
        <dbReference type="ARBA" id="ARBA00022722"/>
    </source>
</evidence>
<evidence type="ECO:0000256" key="4">
    <source>
        <dbReference type="ARBA" id="ARBA00008349"/>
    </source>
</evidence>
<proteinExistence type="inferred from homology"/>
<evidence type="ECO:0000256" key="14">
    <source>
        <dbReference type="ARBA" id="ARBA00022989"/>
    </source>
</evidence>
<keyword evidence="5" id="KW-0813">Transport</keyword>
<dbReference type="InterPro" id="IPR013657">
    <property type="entry name" value="SCL35B1-4/HUT1"/>
</dbReference>
<reference evidence="24 25" key="2">
    <citation type="journal article" date="2017" name="Nature">
        <title>The Apostasia genome and the evolution of orchids.</title>
        <authorList>
            <person name="Zhang G.Q."/>
            <person name="Liu K.W."/>
            <person name="Li Z."/>
            <person name="Lohaus R."/>
            <person name="Hsiao Y.Y."/>
            <person name="Niu S.C."/>
            <person name="Wang J.Y."/>
            <person name="Lin Y.C."/>
            <person name="Xu Q."/>
            <person name="Chen L.J."/>
            <person name="Yoshida K."/>
            <person name="Fujiwara S."/>
            <person name="Wang Z.W."/>
            <person name="Zhang Y.Q."/>
            <person name="Mitsuda N."/>
            <person name="Wang M."/>
            <person name="Liu G.H."/>
            <person name="Pecoraro L."/>
            <person name="Huang H.X."/>
            <person name="Xiao X.J."/>
            <person name="Lin M."/>
            <person name="Wu X.Y."/>
            <person name="Wu W.L."/>
            <person name="Chen Y.Y."/>
            <person name="Chang S.B."/>
            <person name="Sakamoto S."/>
            <person name="Ohme-Takagi M."/>
            <person name="Yagi M."/>
            <person name="Zeng S.J."/>
            <person name="Shen C.Y."/>
            <person name="Yeh C.M."/>
            <person name="Luo Y.B."/>
            <person name="Tsai W.C."/>
            <person name="Van de Peer Y."/>
            <person name="Liu Z.J."/>
        </authorList>
    </citation>
    <scope>NUCLEOTIDE SEQUENCE [LARGE SCALE GENOMIC DNA]</scope>
    <source>
        <tissue evidence="24">The whole plant</tissue>
    </source>
</reference>
<name>A0A2I0X653_9ASPA</name>
<protein>
    <recommendedName>
        <fullName evidence="19">Flap endonuclease GEN-like 1</fullName>
    </recommendedName>
</protein>
<dbReference type="InterPro" id="IPR006084">
    <property type="entry name" value="XPG/Rad2"/>
</dbReference>
<keyword evidence="25" id="KW-1185">Reference proteome</keyword>
<comment type="similarity">
    <text evidence="4">Belongs to the nucleotide-sugar transporter family. UDP-galactose:UMP antiporter (TC 2.A.7.11) subfamily.</text>
</comment>
<dbReference type="GO" id="GO:0015297">
    <property type="term" value="F:antiporter activity"/>
    <property type="evidence" value="ECO:0007669"/>
    <property type="project" value="UniProtKB-KW"/>
</dbReference>
<dbReference type="InterPro" id="IPR006085">
    <property type="entry name" value="XPG_DNA_repair_N"/>
</dbReference>
<evidence type="ECO:0000256" key="16">
    <source>
        <dbReference type="ARBA" id="ARBA00023204"/>
    </source>
</evidence>
<keyword evidence="16" id="KW-0234">DNA repair</keyword>
<evidence type="ECO:0000256" key="19">
    <source>
        <dbReference type="ARBA" id="ARBA00073453"/>
    </source>
</evidence>
<feature type="transmembrane region" description="Helical" evidence="21">
    <location>
        <begin position="719"/>
        <end position="740"/>
    </location>
</feature>
<evidence type="ECO:0000256" key="12">
    <source>
        <dbReference type="ARBA" id="ARBA00022801"/>
    </source>
</evidence>
<evidence type="ECO:0000256" key="10">
    <source>
        <dbReference type="ARBA" id="ARBA00022759"/>
    </source>
</evidence>
<dbReference type="GO" id="GO:0005789">
    <property type="term" value="C:endoplasmic reticulum membrane"/>
    <property type="evidence" value="ECO:0007669"/>
    <property type="project" value="TreeGrafter"/>
</dbReference>
<dbReference type="GO" id="GO:0005634">
    <property type="term" value="C:nucleus"/>
    <property type="evidence" value="ECO:0007669"/>
    <property type="project" value="UniProtKB-SubCell"/>
</dbReference>
<keyword evidence="11" id="KW-0227">DNA damage</keyword>
<dbReference type="Pfam" id="PF00867">
    <property type="entry name" value="XPG_I"/>
    <property type="match status" value="1"/>
</dbReference>
<evidence type="ECO:0000256" key="6">
    <source>
        <dbReference type="ARBA" id="ARBA00022449"/>
    </source>
</evidence>
<dbReference type="GO" id="GO:0046964">
    <property type="term" value="F:3'-phosphoadenosine 5'-phosphosulfate transmembrane transporter activity"/>
    <property type="evidence" value="ECO:0007669"/>
    <property type="project" value="TreeGrafter"/>
</dbReference>
<feature type="domain" description="XPG N-terminal" evidence="23">
    <location>
        <begin position="1"/>
        <end position="99"/>
    </location>
</feature>
<dbReference type="GO" id="GO:0006281">
    <property type="term" value="P:DNA repair"/>
    <property type="evidence" value="ECO:0007669"/>
    <property type="project" value="UniProtKB-KW"/>
</dbReference>
<feature type="transmembrane region" description="Helical" evidence="21">
    <location>
        <begin position="832"/>
        <end position="853"/>
    </location>
</feature>
<keyword evidence="17" id="KW-0539">Nucleus</keyword>
<evidence type="ECO:0000256" key="13">
    <source>
        <dbReference type="ARBA" id="ARBA00022842"/>
    </source>
</evidence>
<dbReference type="PRINTS" id="PR00853">
    <property type="entry name" value="XPGRADSUPER"/>
</dbReference>
<keyword evidence="12" id="KW-0378">Hydrolase</keyword>
<evidence type="ECO:0000313" key="25">
    <source>
        <dbReference type="Proteomes" id="UP000233837"/>
    </source>
</evidence>
<dbReference type="GO" id="GO:0048256">
    <property type="term" value="F:flap endonuclease activity"/>
    <property type="evidence" value="ECO:0007669"/>
    <property type="project" value="UniProtKB-ARBA"/>
</dbReference>
<comment type="similarity">
    <text evidence="18">Belongs to the XPG/RAD2 endonuclease family. GEN subfamily.</text>
</comment>
<feature type="compositionally biased region" description="Basic and acidic residues" evidence="20">
    <location>
        <begin position="586"/>
        <end position="601"/>
    </location>
</feature>
<reference evidence="24 25" key="1">
    <citation type="journal article" date="2016" name="Sci. Rep.">
        <title>The Dendrobium catenatum Lindl. genome sequence provides insights into polysaccharide synthase, floral development and adaptive evolution.</title>
        <authorList>
            <person name="Zhang G.Q."/>
            <person name="Xu Q."/>
            <person name="Bian C."/>
            <person name="Tsai W.C."/>
            <person name="Yeh C.M."/>
            <person name="Liu K.W."/>
            <person name="Yoshida K."/>
            <person name="Zhang L.S."/>
            <person name="Chang S.B."/>
            <person name="Chen F."/>
            <person name="Shi Y."/>
            <person name="Su Y.Y."/>
            <person name="Zhang Y.Q."/>
            <person name="Chen L.J."/>
            <person name="Yin Y."/>
            <person name="Lin M."/>
            <person name="Huang H."/>
            <person name="Deng H."/>
            <person name="Wang Z.W."/>
            <person name="Zhu S.L."/>
            <person name="Zhao X."/>
            <person name="Deng C."/>
            <person name="Niu S.C."/>
            <person name="Huang J."/>
            <person name="Wang M."/>
            <person name="Liu G.H."/>
            <person name="Yang H.J."/>
            <person name="Xiao X.J."/>
            <person name="Hsiao Y.Y."/>
            <person name="Wu W.L."/>
            <person name="Chen Y.Y."/>
            <person name="Mitsuda N."/>
            <person name="Ohme-Takagi M."/>
            <person name="Luo Y.B."/>
            <person name="Van de Peer Y."/>
            <person name="Liu Z.J."/>
        </authorList>
    </citation>
    <scope>NUCLEOTIDE SEQUENCE [LARGE SCALE GENOMIC DNA]</scope>
    <source>
        <tissue evidence="24">The whole plant</tissue>
    </source>
</reference>
<evidence type="ECO:0000256" key="7">
    <source>
        <dbReference type="ARBA" id="ARBA00022692"/>
    </source>
</evidence>
<accession>A0A2I0X653</accession>
<dbReference type="SMART" id="SM00484">
    <property type="entry name" value="XPGI"/>
    <property type="match status" value="1"/>
</dbReference>
<dbReference type="Gene3D" id="3.40.50.1010">
    <property type="entry name" value="5'-nuclease"/>
    <property type="match status" value="1"/>
</dbReference>
<dbReference type="InterPro" id="IPR006086">
    <property type="entry name" value="XPG-I_dom"/>
</dbReference>
<keyword evidence="10 24" id="KW-0255">Endonuclease</keyword>
<dbReference type="FunFam" id="3.40.50.1010:FF:000032">
    <property type="entry name" value="Flap endonuclease GEN-like 1"/>
    <property type="match status" value="1"/>
</dbReference>
<evidence type="ECO:0000256" key="1">
    <source>
        <dbReference type="ARBA" id="ARBA00001946"/>
    </source>
</evidence>
<evidence type="ECO:0000256" key="2">
    <source>
        <dbReference type="ARBA" id="ARBA00004123"/>
    </source>
</evidence>
<evidence type="ECO:0000256" key="5">
    <source>
        <dbReference type="ARBA" id="ARBA00022448"/>
    </source>
</evidence>
<evidence type="ECO:0000256" key="20">
    <source>
        <dbReference type="SAM" id="MobiDB-lite"/>
    </source>
</evidence>
<keyword evidence="8" id="KW-0540">Nuclease</keyword>